<reference evidence="1 2" key="1">
    <citation type="submission" date="2019-02" db="EMBL/GenBank/DDBJ databases">
        <title>Deep-cultivation of Planctomycetes and their phenomic and genomic characterization uncovers novel biology.</title>
        <authorList>
            <person name="Wiegand S."/>
            <person name="Jogler M."/>
            <person name="Boedeker C."/>
            <person name="Pinto D."/>
            <person name="Vollmers J."/>
            <person name="Rivas-Marin E."/>
            <person name="Kohn T."/>
            <person name="Peeters S.H."/>
            <person name="Heuer A."/>
            <person name="Rast P."/>
            <person name="Oberbeckmann S."/>
            <person name="Bunk B."/>
            <person name="Jeske O."/>
            <person name="Meyerdierks A."/>
            <person name="Storesund J.E."/>
            <person name="Kallscheuer N."/>
            <person name="Luecker S."/>
            <person name="Lage O.M."/>
            <person name="Pohl T."/>
            <person name="Merkel B.J."/>
            <person name="Hornburger P."/>
            <person name="Mueller R.-W."/>
            <person name="Bruemmer F."/>
            <person name="Labrenz M."/>
            <person name="Spormann A.M."/>
            <person name="Op den Camp H."/>
            <person name="Overmann J."/>
            <person name="Amann R."/>
            <person name="Jetten M.S.M."/>
            <person name="Mascher T."/>
            <person name="Medema M.H."/>
            <person name="Devos D.P."/>
            <person name="Kaster A.-K."/>
            <person name="Ovreas L."/>
            <person name="Rohde M."/>
            <person name="Galperin M.Y."/>
            <person name="Jogler C."/>
        </authorList>
    </citation>
    <scope>NUCLEOTIDE SEQUENCE [LARGE SCALE GENOMIC DNA]</scope>
    <source>
        <strain evidence="1 2">ETA_A1</strain>
    </source>
</reference>
<accession>A0A517XQJ6</accession>
<evidence type="ECO:0000313" key="2">
    <source>
        <dbReference type="Proteomes" id="UP000319576"/>
    </source>
</evidence>
<dbReference type="KEGG" id="uli:ETAA1_17070"/>
<sequence>MKKYVVTLTAAERDKLSGLLAAGKTAAQKVAHARILLKADTADCGPG</sequence>
<protein>
    <recommendedName>
        <fullName evidence="3">IS630 family transposase</fullName>
    </recommendedName>
</protein>
<dbReference type="EMBL" id="CP036273">
    <property type="protein sequence ID" value="QDU19770.1"/>
    <property type="molecule type" value="Genomic_DNA"/>
</dbReference>
<organism evidence="1 2">
    <name type="scientific">Urbifossiella limnaea</name>
    <dbReference type="NCBI Taxonomy" id="2528023"/>
    <lineage>
        <taxon>Bacteria</taxon>
        <taxon>Pseudomonadati</taxon>
        <taxon>Planctomycetota</taxon>
        <taxon>Planctomycetia</taxon>
        <taxon>Gemmatales</taxon>
        <taxon>Gemmataceae</taxon>
        <taxon>Urbifossiella</taxon>
    </lineage>
</organism>
<proteinExistence type="predicted"/>
<name>A0A517XQJ6_9BACT</name>
<keyword evidence="2" id="KW-1185">Reference proteome</keyword>
<dbReference type="RefSeq" id="WP_202920754.1">
    <property type="nucleotide sequence ID" value="NZ_CP036273.1"/>
</dbReference>
<dbReference type="AlphaFoldDB" id="A0A517XQJ6"/>
<evidence type="ECO:0008006" key="3">
    <source>
        <dbReference type="Google" id="ProtNLM"/>
    </source>
</evidence>
<dbReference type="Proteomes" id="UP000319576">
    <property type="component" value="Chromosome"/>
</dbReference>
<evidence type="ECO:0000313" key="1">
    <source>
        <dbReference type="EMBL" id="QDU19770.1"/>
    </source>
</evidence>
<gene>
    <name evidence="1" type="ORF">ETAA1_17070</name>
</gene>